<dbReference type="AlphaFoldDB" id="A0A090V9K1"/>
<sequence length="238" mass="27393">MKVESLSEQTNIYSDFSKQDITILNTVKPYTMTSPERIKVLLDAVKYVVDNDLEGDYVECGVWKGGSTLAVASLLHSLKKEDKQLWLYDTFEGMSEPTDVDQDLQGRKAKDRLHKEDKKTSWVWAYSGLEEVKKTMCLSNYPTSKITYIKGKVEDTLLKDKQPEKIAILRLDTDWYESTKIELELLFPKVVKGGIVIIDDYGHWKGSKKAVDEYIKENNLTVFLSRIDYTGRLIVKTF</sequence>
<comment type="caution">
    <text evidence="1">The sequence shown here is derived from an EMBL/GenBank/DDBJ whole genome shotgun (WGS) entry which is preliminary data.</text>
</comment>
<accession>A0A090V9K1</accession>
<keyword evidence="1" id="KW-0489">Methyltransferase</keyword>
<reference evidence="1 2" key="1">
    <citation type="journal article" date="2014" name="Genome Announc.">
        <title>Draft Genome Sequences of Marine Flavobacterium Algibacter lectus Strains SS8 and NR4.</title>
        <authorList>
            <person name="Takatani N."/>
            <person name="Nakanishi M."/>
            <person name="Meirelles P."/>
            <person name="Mino S."/>
            <person name="Suda W."/>
            <person name="Oshima K."/>
            <person name="Hattori M."/>
            <person name="Ohkuma M."/>
            <person name="Hosokawa M."/>
            <person name="Miyashita K."/>
            <person name="Thompson F.L."/>
            <person name="Niwa A."/>
            <person name="Sawabe T."/>
            <person name="Sawabe T."/>
        </authorList>
    </citation>
    <scope>NUCLEOTIDE SEQUENCE [LARGE SCALE GENOMIC DNA]</scope>
    <source>
        <strain evidence="1 2">JCM 19300</strain>
    </source>
</reference>
<evidence type="ECO:0000313" key="1">
    <source>
        <dbReference type="EMBL" id="GAL61490.1"/>
    </source>
</evidence>
<dbReference type="Pfam" id="PF05711">
    <property type="entry name" value="TylF"/>
    <property type="match status" value="1"/>
</dbReference>
<name>A0A090V9K1_9FLAO</name>
<dbReference type="Proteomes" id="UP000029644">
    <property type="component" value="Unassembled WGS sequence"/>
</dbReference>
<dbReference type="SUPFAM" id="SSF53335">
    <property type="entry name" value="S-adenosyl-L-methionine-dependent methyltransferases"/>
    <property type="match status" value="1"/>
</dbReference>
<evidence type="ECO:0000313" key="2">
    <source>
        <dbReference type="Proteomes" id="UP000029644"/>
    </source>
</evidence>
<protein>
    <submittedName>
        <fullName evidence="1">Methyltransferase homolog</fullName>
    </submittedName>
</protein>
<dbReference type="PANTHER" id="PTHR40036:SF1">
    <property type="entry name" value="MACROCIN O-METHYLTRANSFERASE"/>
    <property type="match status" value="1"/>
</dbReference>
<dbReference type="GO" id="GO:0008168">
    <property type="term" value="F:methyltransferase activity"/>
    <property type="evidence" value="ECO:0007669"/>
    <property type="project" value="UniProtKB-KW"/>
</dbReference>
<dbReference type="Gene3D" id="3.40.50.150">
    <property type="entry name" value="Vaccinia Virus protein VP39"/>
    <property type="match status" value="1"/>
</dbReference>
<gene>
    <name evidence="1" type="ORF">JCM19300_4436</name>
</gene>
<keyword evidence="1" id="KW-0808">Transferase</keyword>
<dbReference type="PANTHER" id="PTHR40036">
    <property type="entry name" value="MACROCIN O-METHYLTRANSFERASE"/>
    <property type="match status" value="1"/>
</dbReference>
<organism evidence="1 2">
    <name type="scientific">Algibacter lectus</name>
    <dbReference type="NCBI Taxonomy" id="221126"/>
    <lineage>
        <taxon>Bacteria</taxon>
        <taxon>Pseudomonadati</taxon>
        <taxon>Bacteroidota</taxon>
        <taxon>Flavobacteriia</taxon>
        <taxon>Flavobacteriales</taxon>
        <taxon>Flavobacteriaceae</taxon>
        <taxon>Algibacter</taxon>
    </lineage>
</organism>
<dbReference type="InterPro" id="IPR029063">
    <property type="entry name" value="SAM-dependent_MTases_sf"/>
</dbReference>
<dbReference type="GO" id="GO:0032259">
    <property type="term" value="P:methylation"/>
    <property type="evidence" value="ECO:0007669"/>
    <property type="project" value="UniProtKB-KW"/>
</dbReference>
<dbReference type="EMBL" id="BBNQ01000002">
    <property type="protein sequence ID" value="GAL61490.1"/>
    <property type="molecule type" value="Genomic_DNA"/>
</dbReference>
<proteinExistence type="predicted"/>
<dbReference type="InterPro" id="IPR008884">
    <property type="entry name" value="TylF_MeTrfase"/>
</dbReference>